<dbReference type="Proteomes" id="UP000087766">
    <property type="component" value="Chromosome 1"/>
</dbReference>
<keyword evidence="1" id="KW-0863">Zinc-finger</keyword>
<sequence>MAMQWSIVDDGFIIEFAILGHHNNNNRGNIRSGEEDVEVYVLDSVNLGGSNIQNNGSRSLRSSEDGILIFDSVQYNYDSLKNLERFIIEEKTEDSCCICLEEFAIGSSAIRIPHTCSHIFHHHCITEWLDINHTCPLCRRNI</sequence>
<reference evidence="4" key="2">
    <citation type="submission" date="2025-08" db="UniProtKB">
        <authorList>
            <consortium name="RefSeq"/>
        </authorList>
    </citation>
    <scope>IDENTIFICATION</scope>
    <source>
        <tissue evidence="4">Leaf</tissue>
    </source>
</reference>
<dbReference type="GeneID" id="106760656"/>
<dbReference type="PANTHER" id="PTHR22765">
    <property type="entry name" value="RING FINGER AND PROTEASE ASSOCIATED DOMAIN-CONTAINING"/>
    <property type="match status" value="1"/>
</dbReference>
<dbReference type="InterPro" id="IPR051826">
    <property type="entry name" value="E3_ubiquitin-ligase_domain"/>
</dbReference>
<keyword evidence="1" id="KW-0862">Zinc</keyword>
<dbReference type="SUPFAM" id="SSF57850">
    <property type="entry name" value="RING/U-box"/>
    <property type="match status" value="1"/>
</dbReference>
<dbReference type="PANTHER" id="PTHR22765:SF434">
    <property type="entry name" value="GB|AAD18119.1-RELATED"/>
    <property type="match status" value="1"/>
</dbReference>
<protein>
    <submittedName>
        <fullName evidence="4">Probable E3 ubiquitin-protein ligase RHC2A</fullName>
    </submittedName>
</protein>
<dbReference type="GO" id="GO:0061630">
    <property type="term" value="F:ubiquitin protein ligase activity"/>
    <property type="evidence" value="ECO:0007669"/>
    <property type="project" value="TreeGrafter"/>
</dbReference>
<keyword evidence="1" id="KW-0479">Metal-binding</keyword>
<dbReference type="SMART" id="SM00184">
    <property type="entry name" value="RING"/>
    <property type="match status" value="1"/>
</dbReference>
<dbReference type="InterPro" id="IPR013083">
    <property type="entry name" value="Znf_RING/FYVE/PHD"/>
</dbReference>
<dbReference type="GO" id="GO:0006511">
    <property type="term" value="P:ubiquitin-dependent protein catabolic process"/>
    <property type="evidence" value="ECO:0007669"/>
    <property type="project" value="TreeGrafter"/>
</dbReference>
<dbReference type="InterPro" id="IPR001841">
    <property type="entry name" value="Znf_RING"/>
</dbReference>
<dbReference type="Gene3D" id="3.30.40.10">
    <property type="entry name" value="Zinc/RING finger domain, C3HC4 (zinc finger)"/>
    <property type="match status" value="1"/>
</dbReference>
<dbReference type="GO" id="GO:0008270">
    <property type="term" value="F:zinc ion binding"/>
    <property type="evidence" value="ECO:0007669"/>
    <property type="project" value="UniProtKB-KW"/>
</dbReference>
<organism evidence="3 4">
    <name type="scientific">Vigna radiata var. radiata</name>
    <name type="common">Mung bean</name>
    <name type="synonym">Phaseolus aureus</name>
    <dbReference type="NCBI Taxonomy" id="3916"/>
    <lineage>
        <taxon>Eukaryota</taxon>
        <taxon>Viridiplantae</taxon>
        <taxon>Streptophyta</taxon>
        <taxon>Embryophyta</taxon>
        <taxon>Tracheophyta</taxon>
        <taxon>Spermatophyta</taxon>
        <taxon>Magnoliopsida</taxon>
        <taxon>eudicotyledons</taxon>
        <taxon>Gunneridae</taxon>
        <taxon>Pentapetalae</taxon>
        <taxon>rosids</taxon>
        <taxon>fabids</taxon>
        <taxon>Fabales</taxon>
        <taxon>Fabaceae</taxon>
        <taxon>Papilionoideae</taxon>
        <taxon>50 kb inversion clade</taxon>
        <taxon>NPAAA clade</taxon>
        <taxon>indigoferoid/millettioid clade</taxon>
        <taxon>Phaseoleae</taxon>
        <taxon>Vigna</taxon>
    </lineage>
</organism>
<dbReference type="Pfam" id="PF13639">
    <property type="entry name" value="zf-RING_2"/>
    <property type="match status" value="1"/>
</dbReference>
<keyword evidence="3" id="KW-1185">Reference proteome</keyword>
<evidence type="ECO:0000259" key="2">
    <source>
        <dbReference type="PROSITE" id="PS50089"/>
    </source>
</evidence>
<evidence type="ECO:0000256" key="1">
    <source>
        <dbReference type="PROSITE-ProRule" id="PRU00175"/>
    </source>
</evidence>
<dbReference type="OrthoDB" id="1433600at2759"/>
<dbReference type="KEGG" id="vra:106760656"/>
<dbReference type="PROSITE" id="PS50089">
    <property type="entry name" value="ZF_RING_2"/>
    <property type="match status" value="1"/>
</dbReference>
<proteinExistence type="predicted"/>
<name>A0A1S3U0L7_VIGRR</name>
<accession>A0A1S3U0L7</accession>
<dbReference type="RefSeq" id="XP_014499557.1">
    <property type="nucleotide sequence ID" value="XM_014644071.1"/>
</dbReference>
<dbReference type="AlphaFoldDB" id="A0A1S3U0L7"/>
<reference evidence="3" key="1">
    <citation type="journal article" date="2014" name="Nat. Commun.">
        <title>Genome sequence of mungbean and insights into evolution within Vigna species.</title>
        <authorList>
            <person name="Kang Y.J."/>
            <person name="Kim S.K."/>
            <person name="Kim M.Y."/>
            <person name="Lestari P."/>
            <person name="Kim K.H."/>
            <person name="Ha B.K."/>
            <person name="Jun T.H."/>
            <person name="Hwang W.J."/>
            <person name="Lee T."/>
            <person name="Lee J."/>
            <person name="Shim S."/>
            <person name="Yoon M.Y."/>
            <person name="Jang Y.E."/>
            <person name="Han K.S."/>
            <person name="Taeprayoon P."/>
            <person name="Yoon N."/>
            <person name="Somta P."/>
            <person name="Tanya P."/>
            <person name="Kim K.S."/>
            <person name="Gwag J.G."/>
            <person name="Moon J.K."/>
            <person name="Lee Y.H."/>
            <person name="Park B.S."/>
            <person name="Bombarely A."/>
            <person name="Doyle J.J."/>
            <person name="Jackson S.A."/>
            <person name="Schafleitner R."/>
            <person name="Srinives P."/>
            <person name="Varshney R.K."/>
            <person name="Lee S.H."/>
        </authorList>
    </citation>
    <scope>NUCLEOTIDE SEQUENCE [LARGE SCALE GENOMIC DNA]</scope>
    <source>
        <strain evidence="3">cv. VC1973A</strain>
    </source>
</reference>
<evidence type="ECO:0000313" key="3">
    <source>
        <dbReference type="Proteomes" id="UP000087766"/>
    </source>
</evidence>
<gene>
    <name evidence="4" type="primary">LOC106760656</name>
</gene>
<evidence type="ECO:0000313" key="4">
    <source>
        <dbReference type="RefSeq" id="XP_014499557.1"/>
    </source>
</evidence>
<feature type="domain" description="RING-type" evidence="2">
    <location>
        <begin position="96"/>
        <end position="139"/>
    </location>
</feature>